<name>A0AAV2CWX4_9ROSI</name>
<proteinExistence type="predicted"/>
<sequence length="87" mass="9691">MVVNRIYAFVATANGLSLRKIGERQGTNLSFNEFLPEAATFPRSVDTVKRRRDVPLISAVAILLRYSFLPVSLSLSLSRRNQEAIAP</sequence>
<dbReference type="AlphaFoldDB" id="A0AAV2CWX4"/>
<keyword evidence="2" id="KW-1185">Reference proteome</keyword>
<dbReference type="EMBL" id="OZ034814">
    <property type="protein sequence ID" value="CAL1361029.1"/>
    <property type="molecule type" value="Genomic_DNA"/>
</dbReference>
<dbReference type="Proteomes" id="UP001497516">
    <property type="component" value="Chromosome 10"/>
</dbReference>
<accession>A0AAV2CWX4</accession>
<evidence type="ECO:0000313" key="2">
    <source>
        <dbReference type="Proteomes" id="UP001497516"/>
    </source>
</evidence>
<gene>
    <name evidence="1" type="ORF">LTRI10_LOCUS8427</name>
</gene>
<reference evidence="1 2" key="1">
    <citation type="submission" date="2024-04" db="EMBL/GenBank/DDBJ databases">
        <authorList>
            <person name="Fracassetti M."/>
        </authorList>
    </citation>
    <scope>NUCLEOTIDE SEQUENCE [LARGE SCALE GENOMIC DNA]</scope>
</reference>
<protein>
    <submittedName>
        <fullName evidence="1">Uncharacterized protein</fullName>
    </submittedName>
</protein>
<evidence type="ECO:0000313" key="1">
    <source>
        <dbReference type="EMBL" id="CAL1361029.1"/>
    </source>
</evidence>
<organism evidence="1 2">
    <name type="scientific">Linum trigynum</name>
    <dbReference type="NCBI Taxonomy" id="586398"/>
    <lineage>
        <taxon>Eukaryota</taxon>
        <taxon>Viridiplantae</taxon>
        <taxon>Streptophyta</taxon>
        <taxon>Embryophyta</taxon>
        <taxon>Tracheophyta</taxon>
        <taxon>Spermatophyta</taxon>
        <taxon>Magnoliopsida</taxon>
        <taxon>eudicotyledons</taxon>
        <taxon>Gunneridae</taxon>
        <taxon>Pentapetalae</taxon>
        <taxon>rosids</taxon>
        <taxon>fabids</taxon>
        <taxon>Malpighiales</taxon>
        <taxon>Linaceae</taxon>
        <taxon>Linum</taxon>
    </lineage>
</organism>